<organism evidence="1 2">
    <name type="scientific">Hyphococcus luteus</name>
    <dbReference type="NCBI Taxonomy" id="2058213"/>
    <lineage>
        <taxon>Bacteria</taxon>
        <taxon>Pseudomonadati</taxon>
        <taxon>Pseudomonadota</taxon>
        <taxon>Alphaproteobacteria</taxon>
        <taxon>Parvularculales</taxon>
        <taxon>Parvularculaceae</taxon>
        <taxon>Hyphococcus</taxon>
    </lineage>
</organism>
<dbReference type="EMBL" id="PJCH01000007">
    <property type="protein sequence ID" value="PQA87514.1"/>
    <property type="molecule type" value="Genomic_DNA"/>
</dbReference>
<proteinExistence type="predicted"/>
<comment type="caution">
    <text evidence="1">The sequence shown here is derived from an EMBL/GenBank/DDBJ whole genome shotgun (WGS) entry which is preliminary data.</text>
</comment>
<gene>
    <name evidence="1" type="ORF">CW354_11980</name>
</gene>
<dbReference type="Proteomes" id="UP000239504">
    <property type="component" value="Unassembled WGS sequence"/>
</dbReference>
<dbReference type="OrthoDB" id="8455183at2"/>
<accession>A0A2S7K4S7</accession>
<reference evidence="1 2" key="1">
    <citation type="submission" date="2017-12" db="EMBL/GenBank/DDBJ databases">
        <authorList>
            <person name="Hurst M.R.H."/>
        </authorList>
    </citation>
    <scope>NUCLEOTIDE SEQUENCE [LARGE SCALE GENOMIC DNA]</scope>
    <source>
        <strain evidence="1 2">SY-3-19</strain>
    </source>
</reference>
<sequence>MAHHKRKGPKSSRAGCLLCKPHKRQGAPVNIRETFSTLRKRKIAGEKIAEAVARSKTLR</sequence>
<dbReference type="RefSeq" id="WP_104830331.1">
    <property type="nucleotide sequence ID" value="NZ_PJCH01000007.1"/>
</dbReference>
<evidence type="ECO:0000313" key="2">
    <source>
        <dbReference type="Proteomes" id="UP000239504"/>
    </source>
</evidence>
<name>A0A2S7K4S7_9PROT</name>
<protein>
    <submittedName>
        <fullName evidence="1">Uncharacterized protein</fullName>
    </submittedName>
</protein>
<keyword evidence="2" id="KW-1185">Reference proteome</keyword>
<evidence type="ECO:0000313" key="1">
    <source>
        <dbReference type="EMBL" id="PQA87514.1"/>
    </source>
</evidence>
<dbReference type="AlphaFoldDB" id="A0A2S7K4S7"/>